<comment type="similarity">
    <text evidence="3">Belongs to the multicopper oxidase family.</text>
</comment>
<dbReference type="Pfam" id="PF11805">
    <property type="entry name" value="DUF3326"/>
    <property type="match status" value="1"/>
</dbReference>
<dbReference type="FunFam" id="2.60.40.420:FF:000081">
    <property type="entry name" value="Spore coat protein A"/>
    <property type="match status" value="1"/>
</dbReference>
<dbReference type="Pfam" id="PF07732">
    <property type="entry name" value="Cu-oxidase_3"/>
    <property type="match status" value="1"/>
</dbReference>
<accession>A0A6N2N0D9</accession>
<dbReference type="EMBL" id="CAADRP010002029">
    <property type="protein sequence ID" value="VFU59180.1"/>
    <property type="molecule type" value="Genomic_DNA"/>
</dbReference>
<feature type="signal peptide" evidence="11">
    <location>
        <begin position="1"/>
        <end position="23"/>
    </location>
</feature>
<dbReference type="InterPro" id="IPR011707">
    <property type="entry name" value="Cu-oxidase-like_N"/>
</dbReference>
<feature type="domain" description="Plastocyanin-like" evidence="14">
    <location>
        <begin position="138"/>
        <end position="215"/>
    </location>
</feature>
<protein>
    <recommendedName>
        <fullName evidence="16">Plastocyanin-like domain-containing protein</fullName>
    </recommendedName>
</protein>
<dbReference type="GO" id="GO:0005789">
    <property type="term" value="C:endoplasmic reticulum membrane"/>
    <property type="evidence" value="ECO:0007669"/>
    <property type="project" value="UniProtKB-SubCell"/>
</dbReference>
<gene>
    <name evidence="15" type="ORF">SVIM_LOCUS435327</name>
</gene>
<dbReference type="FunFam" id="2.60.40.420:FF:000102">
    <property type="entry name" value="Multi-copper oxidase type I family protein"/>
    <property type="match status" value="1"/>
</dbReference>
<dbReference type="Gene3D" id="2.60.40.420">
    <property type="entry name" value="Cupredoxins - blue copper proteins"/>
    <property type="match status" value="3"/>
</dbReference>
<evidence type="ECO:0000256" key="4">
    <source>
        <dbReference type="ARBA" id="ARBA00022723"/>
    </source>
</evidence>
<evidence type="ECO:0000259" key="13">
    <source>
        <dbReference type="Pfam" id="PF07731"/>
    </source>
</evidence>
<dbReference type="InterPro" id="IPR021763">
    <property type="entry name" value="DUF3326"/>
</dbReference>
<keyword evidence="8" id="KW-0186">Copper</keyword>
<evidence type="ECO:0000259" key="12">
    <source>
        <dbReference type="Pfam" id="PF00394"/>
    </source>
</evidence>
<dbReference type="CDD" id="cd13844">
    <property type="entry name" value="CuRO_1_BOD_CotA_like"/>
    <property type="match status" value="1"/>
</dbReference>
<feature type="domain" description="Plastocyanin-like" evidence="13">
    <location>
        <begin position="412"/>
        <end position="561"/>
    </location>
</feature>
<evidence type="ECO:0000256" key="3">
    <source>
        <dbReference type="ARBA" id="ARBA00010609"/>
    </source>
</evidence>
<keyword evidence="6" id="KW-0256">Endoplasmic reticulum</keyword>
<dbReference type="PANTHER" id="PTHR48461">
    <property type="entry name" value="MULTICOPPER OXIDASE LPR1-LIKE"/>
    <property type="match status" value="1"/>
</dbReference>
<dbReference type="InterPro" id="IPR011706">
    <property type="entry name" value="Cu-oxidase_C"/>
</dbReference>
<feature type="domain" description="Plastocyanin-like" evidence="12">
    <location>
        <begin position="267"/>
        <end position="346"/>
    </location>
</feature>
<proteinExistence type="inferred from homology"/>
<keyword evidence="5 11" id="KW-0732">Signal</keyword>
<dbReference type="Pfam" id="PF00394">
    <property type="entry name" value="Cu-oxidase"/>
    <property type="match status" value="1"/>
</dbReference>
<keyword evidence="10" id="KW-0325">Glycoprotein</keyword>
<feature type="chain" id="PRO_5026746154" description="Plastocyanin-like domain-containing protein" evidence="11">
    <location>
        <begin position="24"/>
        <end position="991"/>
    </location>
</feature>
<evidence type="ECO:0000256" key="11">
    <source>
        <dbReference type="SAM" id="SignalP"/>
    </source>
</evidence>
<evidence type="ECO:0000256" key="8">
    <source>
        <dbReference type="ARBA" id="ARBA00023008"/>
    </source>
</evidence>
<evidence type="ECO:0000256" key="1">
    <source>
        <dbReference type="ARBA" id="ARBA00001935"/>
    </source>
</evidence>
<dbReference type="GO" id="GO:0005507">
    <property type="term" value="F:copper ion binding"/>
    <property type="evidence" value="ECO:0007669"/>
    <property type="project" value="InterPro"/>
</dbReference>
<evidence type="ECO:0000256" key="2">
    <source>
        <dbReference type="ARBA" id="ARBA00004406"/>
    </source>
</evidence>
<evidence type="ECO:0000256" key="9">
    <source>
        <dbReference type="ARBA" id="ARBA00023136"/>
    </source>
</evidence>
<comment type="cofactor">
    <cofactor evidence="1">
        <name>Cu cation</name>
        <dbReference type="ChEBI" id="CHEBI:23378"/>
    </cofactor>
</comment>
<evidence type="ECO:0008006" key="16">
    <source>
        <dbReference type="Google" id="ProtNLM"/>
    </source>
</evidence>
<organism evidence="15">
    <name type="scientific">Salix viminalis</name>
    <name type="common">Common osier</name>
    <name type="synonym">Basket willow</name>
    <dbReference type="NCBI Taxonomy" id="40686"/>
    <lineage>
        <taxon>Eukaryota</taxon>
        <taxon>Viridiplantae</taxon>
        <taxon>Streptophyta</taxon>
        <taxon>Embryophyta</taxon>
        <taxon>Tracheophyta</taxon>
        <taxon>Spermatophyta</taxon>
        <taxon>Magnoliopsida</taxon>
        <taxon>eudicotyledons</taxon>
        <taxon>Gunneridae</taxon>
        <taxon>Pentapetalae</taxon>
        <taxon>rosids</taxon>
        <taxon>fabids</taxon>
        <taxon>Malpighiales</taxon>
        <taxon>Salicaceae</taxon>
        <taxon>Saliceae</taxon>
        <taxon>Salix</taxon>
    </lineage>
</organism>
<keyword evidence="9" id="KW-0472">Membrane</keyword>
<evidence type="ECO:0000256" key="5">
    <source>
        <dbReference type="ARBA" id="ARBA00022729"/>
    </source>
</evidence>
<dbReference type="GO" id="GO:0010073">
    <property type="term" value="P:meristem maintenance"/>
    <property type="evidence" value="ECO:0007669"/>
    <property type="project" value="UniProtKB-ARBA"/>
</dbReference>
<keyword evidence="7" id="KW-0560">Oxidoreductase</keyword>
<comment type="subcellular location">
    <subcellularLocation>
        <location evidence="2">Endoplasmic reticulum membrane</location>
        <topology evidence="2">Peripheral membrane protein</topology>
    </subcellularLocation>
</comment>
<sequence>MERILVFKIFCSALLIGLPTTWGRDNLLSPSKLEKFVDELPDMPKIQSFEVVNGVYKSKPLKIGMYKKQWKFHRDLPPTPVYAYGASKRSATIPGPTIEAIRGIDAFVKWQNHLPSNHILPWDPTIPTAIPRTNKGIPTVVHLHGSIGEPESDGHAQSWFTRGFQEVGPTWTKKEYHYYNLQHPGNLWYHDHAMGLTRVNLLAGLTGAYIIRDREVEAPLRLPSGDEFDRTLMVFDRSFRTNGSIYMSFTGNNPSIHPQWQPEYFGDAIIVNGKAWPRLTVRRRKYRFRIINASNARFFRFFFSNGLKFIHVAADSAYLEKPVITDEILLAPSEIADVVVDFSKSKSDSAILGNHAAYPYPTGDPVNEANDKVMKFIIKKKPEHDTWRVPKTLVKYPHADLSCASKTRYIAMYEYTSGDDEPTHLYINGKSYDEPVTETPEVGTSEIWNVINLTDDNHPLHIHLGLFKVIDQTELVNEEEFTACMMKLNDAIKCKIDQYASGKKIEVPAHEKGWKNVYKMTPGSVTMILVRFAYIHSNESYPFDATAQPGFVYHCHVPCEHCKDQNVLYIPMCTFLFTDLGSRRQCDDATIEVDQMSRRRAENFKMSLPYPCRREYTSVMIVPTGVGASIGGFAGDALPVARALSSVVDCLITHPNVLNAAMLYWPMPNVLYVEGYALDRFAQGLWALQPVHQNKVGLVLDGGIEEELRIRHLQVADSTRASLGLPVLEYIVTDTPLEVEKWVDSKTGQSTGRIKHPGALLRAVETLINRSQVNAVAVVGRFPDDDVEDVDDYRQGVGIDLLAGVEAVISHLVVKEFQIPCAHAPAMLPLLLTKDLCPRSAAEEIGYTFLPCVLTGLSKAPQYLVKDSQSLEKGCLLASDVDSVVLPVNACAGDGALAFARRKRNKPLIITVEENETVLDDTPDKLGIETVMVANYWEAIGVIAAHKAGIDPYSLRRNGIGNIKRAFAKPAKGVSSATQTTLLENYLSGVH</sequence>
<dbReference type="CDD" id="cd13868">
    <property type="entry name" value="CuRO_2_CotA_like"/>
    <property type="match status" value="1"/>
</dbReference>
<evidence type="ECO:0000259" key="14">
    <source>
        <dbReference type="Pfam" id="PF07732"/>
    </source>
</evidence>
<evidence type="ECO:0000256" key="10">
    <source>
        <dbReference type="ARBA" id="ARBA00023180"/>
    </source>
</evidence>
<dbReference type="InterPro" id="IPR008972">
    <property type="entry name" value="Cupredoxin"/>
</dbReference>
<dbReference type="GO" id="GO:0016036">
    <property type="term" value="P:cellular response to phosphate starvation"/>
    <property type="evidence" value="ECO:0007669"/>
    <property type="project" value="InterPro"/>
</dbReference>
<name>A0A6N2N0D9_SALVM</name>
<dbReference type="Pfam" id="PF07731">
    <property type="entry name" value="Cu-oxidase_2"/>
    <property type="match status" value="1"/>
</dbReference>
<dbReference type="FunFam" id="2.60.40.420:FF:000087">
    <property type="entry name" value="Spore coat protein A"/>
    <property type="match status" value="1"/>
</dbReference>
<dbReference type="GO" id="GO:0016491">
    <property type="term" value="F:oxidoreductase activity"/>
    <property type="evidence" value="ECO:0007669"/>
    <property type="project" value="UniProtKB-KW"/>
</dbReference>
<evidence type="ECO:0000256" key="6">
    <source>
        <dbReference type="ARBA" id="ARBA00022824"/>
    </source>
</evidence>
<reference evidence="15" key="1">
    <citation type="submission" date="2019-03" db="EMBL/GenBank/DDBJ databases">
        <authorList>
            <person name="Mank J."/>
            <person name="Almeida P."/>
        </authorList>
    </citation>
    <scope>NUCLEOTIDE SEQUENCE</scope>
    <source>
        <strain evidence="15">78183</strain>
    </source>
</reference>
<evidence type="ECO:0000256" key="7">
    <source>
        <dbReference type="ARBA" id="ARBA00023002"/>
    </source>
</evidence>
<dbReference type="InterPro" id="IPR052152">
    <property type="entry name" value="LPR1/LPR2"/>
</dbReference>
<dbReference type="InterPro" id="IPR001117">
    <property type="entry name" value="Cu-oxidase_2nd"/>
</dbReference>
<dbReference type="SUPFAM" id="SSF49503">
    <property type="entry name" value="Cupredoxins"/>
    <property type="match status" value="3"/>
</dbReference>
<dbReference type="PANTHER" id="PTHR48461:SF1">
    <property type="entry name" value="MULTICOPPER OXIDASE LPR1-LIKE"/>
    <property type="match status" value="1"/>
</dbReference>
<evidence type="ECO:0000313" key="15">
    <source>
        <dbReference type="EMBL" id="VFU59180.1"/>
    </source>
</evidence>
<dbReference type="AlphaFoldDB" id="A0A6N2N0D9"/>
<keyword evidence="4" id="KW-0479">Metal-binding</keyword>